<organism evidence="3 4">
    <name type="scientific">Candidimonas nitroreducens</name>
    <dbReference type="NCBI Taxonomy" id="683354"/>
    <lineage>
        <taxon>Bacteria</taxon>
        <taxon>Pseudomonadati</taxon>
        <taxon>Pseudomonadota</taxon>
        <taxon>Betaproteobacteria</taxon>
        <taxon>Burkholderiales</taxon>
        <taxon>Alcaligenaceae</taxon>
        <taxon>Candidimonas</taxon>
    </lineage>
</organism>
<dbReference type="Pfam" id="PF03551">
    <property type="entry name" value="PadR"/>
    <property type="match status" value="1"/>
</dbReference>
<dbReference type="AlphaFoldDB" id="A0A225M5N1"/>
<feature type="domain" description="Transcription regulator PadR N-terminal" evidence="2">
    <location>
        <begin position="73"/>
        <end position="140"/>
    </location>
</feature>
<name>A0A225M5N1_9BURK</name>
<comment type="caution">
    <text evidence="3">The sequence shown here is derived from an EMBL/GenBank/DDBJ whole genome shotgun (WGS) entry which is preliminary data.</text>
</comment>
<evidence type="ECO:0000256" key="1">
    <source>
        <dbReference type="SAM" id="MobiDB-lite"/>
    </source>
</evidence>
<dbReference type="InterPro" id="IPR005149">
    <property type="entry name" value="Tscrpt_reg_PadR_N"/>
</dbReference>
<protein>
    <submittedName>
        <fullName evidence="3">PadR family transcriptional regulator</fullName>
    </submittedName>
</protein>
<evidence type="ECO:0000313" key="3">
    <source>
        <dbReference type="EMBL" id="OWT54229.1"/>
    </source>
</evidence>
<dbReference type="RefSeq" id="WP_088605767.1">
    <property type="nucleotide sequence ID" value="NZ_NJIH01000016.1"/>
</dbReference>
<dbReference type="PANTHER" id="PTHR43252">
    <property type="entry name" value="TRANSCRIPTIONAL REGULATOR YQJI"/>
    <property type="match status" value="1"/>
</dbReference>
<evidence type="ECO:0000313" key="4">
    <source>
        <dbReference type="Proteomes" id="UP000214603"/>
    </source>
</evidence>
<gene>
    <name evidence="3" type="ORF">CEY11_22970</name>
</gene>
<dbReference type="SUPFAM" id="SSF46785">
    <property type="entry name" value="Winged helix' DNA-binding domain"/>
    <property type="match status" value="1"/>
</dbReference>
<dbReference type="Gene3D" id="1.10.10.10">
    <property type="entry name" value="Winged helix-like DNA-binding domain superfamily/Winged helix DNA-binding domain"/>
    <property type="match status" value="1"/>
</dbReference>
<dbReference type="InterPro" id="IPR036390">
    <property type="entry name" value="WH_DNA-bd_sf"/>
</dbReference>
<dbReference type="PANTHER" id="PTHR43252:SF7">
    <property type="entry name" value="TRANSCRIPTIONAL REGULATOR YQJI"/>
    <property type="match status" value="1"/>
</dbReference>
<proteinExistence type="predicted"/>
<dbReference type="Proteomes" id="UP000214603">
    <property type="component" value="Unassembled WGS sequence"/>
</dbReference>
<keyword evidence="4" id="KW-1185">Reference proteome</keyword>
<reference evidence="4" key="1">
    <citation type="submission" date="2017-06" db="EMBL/GenBank/DDBJ databases">
        <title>Herbaspirillum phytohormonus sp. nov., isolated from the root nodule of Robinia pseudoacacia in lead-zinc mine.</title>
        <authorList>
            <person name="Fan M."/>
            <person name="Lin Y."/>
        </authorList>
    </citation>
    <scope>NUCLEOTIDE SEQUENCE [LARGE SCALE GENOMIC DNA]</scope>
    <source>
        <strain evidence="4">SC-089</strain>
    </source>
</reference>
<dbReference type="EMBL" id="NJIH01000016">
    <property type="protein sequence ID" value="OWT54229.1"/>
    <property type="molecule type" value="Genomic_DNA"/>
</dbReference>
<feature type="region of interest" description="Disordered" evidence="1">
    <location>
        <begin position="23"/>
        <end position="60"/>
    </location>
</feature>
<dbReference type="InterPro" id="IPR036388">
    <property type="entry name" value="WH-like_DNA-bd_sf"/>
</dbReference>
<sequence length="231" mass="25407">MYSWSKFFFGRLQHHGCSVFPDETGGGHHGRHGHQGRGGGRGRHGDWDGGPGDEGGRLTRGRKFSADDLQLMLLALLEERPSHGYELIKELESRSNGSYSPSPGVVYPALAYLADLDYATVQAEGNRKRFQVAPAGQAHLLANRDRVQLLFSVLSHMARKMAWMKRAWNGEAAEGAADAEEQDGWLSEFVAARRALKMALLRRSDAAADEQRRIAAILQRATAEILDGAAQ</sequence>
<evidence type="ECO:0000259" key="2">
    <source>
        <dbReference type="Pfam" id="PF03551"/>
    </source>
</evidence>
<dbReference type="OrthoDB" id="9814826at2"/>
<accession>A0A225M5N1</accession>